<evidence type="ECO:0000313" key="2">
    <source>
        <dbReference type="Proteomes" id="UP001596549"/>
    </source>
</evidence>
<reference evidence="2" key="1">
    <citation type="journal article" date="2019" name="Int. J. Syst. Evol. Microbiol.">
        <title>The Global Catalogue of Microorganisms (GCM) 10K type strain sequencing project: providing services to taxonomists for standard genome sequencing and annotation.</title>
        <authorList>
            <consortium name="The Broad Institute Genomics Platform"/>
            <consortium name="The Broad Institute Genome Sequencing Center for Infectious Disease"/>
            <person name="Wu L."/>
            <person name="Ma J."/>
        </authorList>
    </citation>
    <scope>NUCLEOTIDE SEQUENCE [LARGE SCALE GENOMIC DNA]</scope>
    <source>
        <strain evidence="2">NBRC 106396</strain>
    </source>
</reference>
<organism evidence="1 2">
    <name type="scientific">Fictibacillus iocasae</name>
    <dbReference type="NCBI Taxonomy" id="2715437"/>
    <lineage>
        <taxon>Bacteria</taxon>
        <taxon>Bacillati</taxon>
        <taxon>Bacillota</taxon>
        <taxon>Bacilli</taxon>
        <taxon>Bacillales</taxon>
        <taxon>Fictibacillaceae</taxon>
        <taxon>Fictibacillus</taxon>
    </lineage>
</organism>
<proteinExistence type="predicted"/>
<accession>A0ABW2NR15</accession>
<comment type="caution">
    <text evidence="1">The sequence shown here is derived from an EMBL/GenBank/DDBJ whole genome shotgun (WGS) entry which is preliminary data.</text>
</comment>
<keyword evidence="2" id="KW-1185">Reference proteome</keyword>
<dbReference type="Gene3D" id="2.60.40.1080">
    <property type="match status" value="1"/>
</dbReference>
<dbReference type="InterPro" id="IPR008964">
    <property type="entry name" value="Invasin/intimin_cell_adhesion"/>
</dbReference>
<evidence type="ECO:0008006" key="3">
    <source>
        <dbReference type="Google" id="ProtNLM"/>
    </source>
</evidence>
<name>A0ABW2NR15_9BACL</name>
<gene>
    <name evidence="1" type="ORF">ACFQPF_06950</name>
</gene>
<dbReference type="SUPFAM" id="SSF49373">
    <property type="entry name" value="Invasin/intimin cell-adhesion fragments"/>
    <property type="match status" value="1"/>
</dbReference>
<dbReference type="RefSeq" id="WP_379747948.1">
    <property type="nucleotide sequence ID" value="NZ_JBHTCP010000013.1"/>
</dbReference>
<protein>
    <recommendedName>
        <fullName evidence="3">DUF4179 domain-containing protein</fullName>
    </recommendedName>
</protein>
<evidence type="ECO:0000313" key="1">
    <source>
        <dbReference type="EMBL" id="MFC7371408.1"/>
    </source>
</evidence>
<sequence>MEQKLKNLKTIMDEELYTKPVFTAKDEEAVLRKIQELRYVKIKPKKRNVMPQLLTAAVVAGLAFTGYEVMNHDKAPNTAVEKNETKELFAAPTEQFSQPKGTATYDPDMMSVDVQGRVVNTSKHNGVPFKMKLVLKNPSLADAAGQSEVLVDVPSGVMRAGDPFSFASSIALSTPIDPAALENGVEVVFFNDDRVLSSYVISDLVINEPAPPQATKINVETVDEIRSDEGTQLNVQVTFEGNSSAEIVNVLNDENYRKNVTFDVRDENVVTVSETGVVQAVREPAAYDTVITVTYQDEMGEVLTFEVPVKIEQLESLDLGTLTWEELVAVMKPGMTMEQVKAMFGSNYRTSVDDMDSNLVWDYRFGMIDGYKTYYGAVAGVDVRDVEGLEQEKIQKIVHFYWKKDNTIRAFSMYTGENGEFIKDKHKEFEPSINQLH</sequence>
<dbReference type="Proteomes" id="UP001596549">
    <property type="component" value="Unassembled WGS sequence"/>
</dbReference>
<dbReference type="EMBL" id="JBHTCP010000013">
    <property type="protein sequence ID" value="MFC7371408.1"/>
    <property type="molecule type" value="Genomic_DNA"/>
</dbReference>